<evidence type="ECO:0000256" key="2">
    <source>
        <dbReference type="ARBA" id="ARBA00022737"/>
    </source>
</evidence>
<dbReference type="SUPFAM" id="SSF52047">
    <property type="entry name" value="RNI-like"/>
    <property type="match status" value="1"/>
</dbReference>
<dbReference type="AlphaFoldDB" id="A0A813J9U1"/>
<dbReference type="InterPro" id="IPR032675">
    <property type="entry name" value="LRR_dom_sf"/>
</dbReference>
<evidence type="ECO:0000256" key="1">
    <source>
        <dbReference type="ARBA" id="ARBA00022614"/>
    </source>
</evidence>
<feature type="compositionally biased region" description="Pro residues" evidence="3">
    <location>
        <begin position="261"/>
        <end position="272"/>
    </location>
</feature>
<feature type="compositionally biased region" description="Low complexity" evidence="3">
    <location>
        <begin position="273"/>
        <end position="301"/>
    </location>
</feature>
<name>A0A813J9U1_POLGL</name>
<dbReference type="InterPro" id="IPR050836">
    <property type="entry name" value="SDS22/Internalin_LRR"/>
</dbReference>
<feature type="region of interest" description="Disordered" evidence="3">
    <location>
        <begin position="251"/>
        <end position="301"/>
    </location>
</feature>
<evidence type="ECO:0000313" key="5">
    <source>
        <dbReference type="Proteomes" id="UP000626109"/>
    </source>
</evidence>
<comment type="caution">
    <text evidence="4">The sequence shown here is derived from an EMBL/GenBank/DDBJ whole genome shotgun (WGS) entry which is preliminary data.</text>
</comment>
<dbReference type="Pfam" id="PF00560">
    <property type="entry name" value="LRR_1"/>
    <property type="match status" value="1"/>
</dbReference>
<reference evidence="4" key="1">
    <citation type="submission" date="2021-02" db="EMBL/GenBank/DDBJ databases">
        <authorList>
            <person name="Dougan E. K."/>
            <person name="Rhodes N."/>
            <person name="Thang M."/>
            <person name="Chan C."/>
        </authorList>
    </citation>
    <scope>NUCLEOTIDE SEQUENCE</scope>
</reference>
<sequence>NQLTSSVLAAALQLGAGPDQDGSLVDSLRELIVERNLLGVAEQGRDSGSVVAELLRSLPCLQELNLSFNRFADLGLRTAWSWSASAPSTLTFADLSGNLLSALPGRLLAACPKLRELRLRQSRVTSLAALAAPDVAGHGLSTLDLEENQLTDVPCWLPSALPRLHSLLLSNNGIGPSLPPEFGFWESLQGVSLAGNPLKGIRQPLLAQGWSAVAAWLRDRLSDRAPRSVAVPRDVAGAGLRLEGVAVPQSTAGAALDRPPSRPCPFGTPSPTPSSSSRTASPCARSAPGPPTAAGYAGPSSARGDLDAHLLKVRSGVSSLEAELAEPGLGRARQATISHQLRMKRAEVLKAERELRRVAAVADAAAEDAQFHRR</sequence>
<dbReference type="Proteomes" id="UP000626109">
    <property type="component" value="Unassembled WGS sequence"/>
</dbReference>
<evidence type="ECO:0000313" key="4">
    <source>
        <dbReference type="EMBL" id="CAE8672170.1"/>
    </source>
</evidence>
<dbReference type="PANTHER" id="PTHR46652">
    <property type="entry name" value="LEUCINE-RICH REPEAT AND IQ DOMAIN-CONTAINING PROTEIN 1-RELATED"/>
    <property type="match status" value="1"/>
</dbReference>
<keyword evidence="1" id="KW-0433">Leucine-rich repeat</keyword>
<accession>A0A813J9U1</accession>
<dbReference type="EMBL" id="CAJNNW010024391">
    <property type="protein sequence ID" value="CAE8672170.1"/>
    <property type="molecule type" value="Genomic_DNA"/>
</dbReference>
<organism evidence="4 5">
    <name type="scientific">Polarella glacialis</name>
    <name type="common">Dinoflagellate</name>
    <dbReference type="NCBI Taxonomy" id="89957"/>
    <lineage>
        <taxon>Eukaryota</taxon>
        <taxon>Sar</taxon>
        <taxon>Alveolata</taxon>
        <taxon>Dinophyceae</taxon>
        <taxon>Suessiales</taxon>
        <taxon>Suessiaceae</taxon>
        <taxon>Polarella</taxon>
    </lineage>
</organism>
<keyword evidence="2" id="KW-0677">Repeat</keyword>
<gene>
    <name evidence="4" type="ORF">PGLA2088_LOCUS17922</name>
</gene>
<dbReference type="InterPro" id="IPR001611">
    <property type="entry name" value="Leu-rich_rpt"/>
</dbReference>
<evidence type="ECO:0000256" key="3">
    <source>
        <dbReference type="SAM" id="MobiDB-lite"/>
    </source>
</evidence>
<protein>
    <submittedName>
        <fullName evidence="4">Uncharacterized protein</fullName>
    </submittedName>
</protein>
<dbReference type="Pfam" id="PF13516">
    <property type="entry name" value="LRR_6"/>
    <property type="match status" value="1"/>
</dbReference>
<dbReference type="PANTHER" id="PTHR46652:SF3">
    <property type="entry name" value="LEUCINE-RICH REPEAT-CONTAINING PROTEIN 9"/>
    <property type="match status" value="1"/>
</dbReference>
<dbReference type="Gene3D" id="3.80.10.10">
    <property type="entry name" value="Ribonuclease Inhibitor"/>
    <property type="match status" value="1"/>
</dbReference>
<proteinExistence type="predicted"/>
<feature type="non-terminal residue" evidence="4">
    <location>
        <position position="374"/>
    </location>
</feature>